<dbReference type="CDD" id="cd00657">
    <property type="entry name" value="Ferritin_like"/>
    <property type="match status" value="1"/>
</dbReference>
<gene>
    <name evidence="1" type="ORF">WAX74_17015</name>
</gene>
<proteinExistence type="predicted"/>
<dbReference type="InterPro" id="IPR012347">
    <property type="entry name" value="Ferritin-like"/>
</dbReference>
<dbReference type="EMBL" id="JBAWSY010000018">
    <property type="protein sequence ID" value="MEI4771329.1"/>
    <property type="molecule type" value="Genomic_DNA"/>
</dbReference>
<dbReference type="RefSeq" id="WP_336498879.1">
    <property type="nucleotide sequence ID" value="NZ_JBAWSY010000018.1"/>
</dbReference>
<dbReference type="InterPro" id="IPR009078">
    <property type="entry name" value="Ferritin-like_SF"/>
</dbReference>
<evidence type="ECO:0000313" key="2">
    <source>
        <dbReference type="Proteomes" id="UP001364890"/>
    </source>
</evidence>
<sequence>MNINEVSNQQMYDQQAYQRSLKMMEDAVQGEKEDRIFYDYLISMAPTQEQKDIITSIRNDEIMHNQLYKQMYKALTGNEATILPEKEFIPPPSYKDGIKKALLGELKAMERYRIIRQGLPYEQYRDIVFNILTDELKHATLYNYILTELDSNSASSNNSSKSPDEWVQYTEYLVNEGLEDVKRGVNSKHILQEFILMGVLVGKGYTPEKAYETVENWERTGESKLLQQSKSMDR</sequence>
<keyword evidence="2" id="KW-1185">Reference proteome</keyword>
<dbReference type="Gene3D" id="1.20.1260.10">
    <property type="match status" value="1"/>
</dbReference>
<organism evidence="1 2">
    <name type="scientific">Psychrobacillus mangrovi</name>
    <dbReference type="NCBI Taxonomy" id="3117745"/>
    <lineage>
        <taxon>Bacteria</taxon>
        <taxon>Bacillati</taxon>
        <taxon>Bacillota</taxon>
        <taxon>Bacilli</taxon>
        <taxon>Bacillales</taxon>
        <taxon>Bacillaceae</taxon>
        <taxon>Psychrobacillus</taxon>
    </lineage>
</organism>
<evidence type="ECO:0000313" key="1">
    <source>
        <dbReference type="EMBL" id="MEI4771329.1"/>
    </source>
</evidence>
<protein>
    <submittedName>
        <fullName evidence="1">Ferritin-like domain-containing protein</fullName>
    </submittedName>
</protein>
<reference evidence="1 2" key="1">
    <citation type="submission" date="2024-01" db="EMBL/GenBank/DDBJ databases">
        <title>Seven novel Bacillus-like species.</title>
        <authorList>
            <person name="Liu G."/>
        </authorList>
    </citation>
    <scope>NUCLEOTIDE SEQUENCE [LARGE SCALE GENOMIC DNA]</scope>
    <source>
        <strain evidence="1 2">FJAT-51614</strain>
    </source>
</reference>
<dbReference type="Proteomes" id="UP001364890">
    <property type="component" value="Unassembled WGS sequence"/>
</dbReference>
<accession>A0ABU8F8J8</accession>
<dbReference type="SUPFAM" id="SSF47240">
    <property type="entry name" value="Ferritin-like"/>
    <property type="match status" value="1"/>
</dbReference>
<comment type="caution">
    <text evidence="1">The sequence shown here is derived from an EMBL/GenBank/DDBJ whole genome shotgun (WGS) entry which is preliminary data.</text>
</comment>
<name>A0ABU8F8J8_9BACI</name>